<dbReference type="EMBL" id="ACVN02000071">
    <property type="protein sequence ID" value="ERK60873.1"/>
    <property type="molecule type" value="Genomic_DNA"/>
</dbReference>
<evidence type="ECO:0000256" key="1">
    <source>
        <dbReference type="ARBA" id="ARBA00022737"/>
    </source>
</evidence>
<dbReference type="Gene3D" id="3.40.930.10">
    <property type="entry name" value="Mannitol-specific EII, Chain A"/>
    <property type="match status" value="1"/>
</dbReference>
<reference evidence="6" key="1">
    <citation type="submission" date="2013-08" db="EMBL/GenBank/DDBJ databases">
        <authorList>
            <person name="Durkin A.S."/>
            <person name="Haft D.R."/>
            <person name="McCorrison J."/>
            <person name="Torralba M."/>
            <person name="Gillis M."/>
            <person name="Haft D.H."/>
            <person name="Methe B."/>
            <person name="Sutton G."/>
            <person name="Nelson K.E."/>
        </authorList>
    </citation>
    <scope>NUCLEOTIDE SEQUENCE [LARGE SCALE GENOMIC DNA]</scope>
    <source>
        <strain evidence="6">F0233</strain>
    </source>
</reference>
<evidence type="ECO:0000313" key="6">
    <source>
        <dbReference type="EMBL" id="ERK60873.1"/>
    </source>
</evidence>
<dbReference type="InterPro" id="IPR036390">
    <property type="entry name" value="WH_DNA-bd_sf"/>
</dbReference>
<dbReference type="InterPro" id="IPR036388">
    <property type="entry name" value="WH-like_DNA-bd_sf"/>
</dbReference>
<dbReference type="GO" id="GO:0006355">
    <property type="term" value="P:regulation of DNA-templated transcription"/>
    <property type="evidence" value="ECO:0007669"/>
    <property type="project" value="InterPro"/>
</dbReference>
<feature type="domain" description="PTS EIIA type-2" evidence="4">
    <location>
        <begin position="521"/>
        <end position="660"/>
    </location>
</feature>
<dbReference type="Pfam" id="PF00359">
    <property type="entry name" value="PTS_EIIA_2"/>
    <property type="match status" value="1"/>
</dbReference>
<dbReference type="SUPFAM" id="SSF63520">
    <property type="entry name" value="PTS-regulatory domain, PRD"/>
    <property type="match status" value="1"/>
</dbReference>
<dbReference type="PROSITE" id="PS51372">
    <property type="entry name" value="PRD_2"/>
    <property type="match status" value="1"/>
</dbReference>
<dbReference type="PANTHER" id="PTHR30185:SF18">
    <property type="entry name" value="TRANSCRIPTIONAL REGULATOR MTLR"/>
    <property type="match status" value="1"/>
</dbReference>
<sequence>MASRPAQLDGRNQVPDPPGALLWCWHLEVSEMILFSERQSLLIELLSELDHVITGRELADLLGVSPRTLRYDISRINGMAKADVIEASPKGYLLNRPIYNDLVARNSLLGTELGHQERILLYFFNSPVTDVYDIMRDCYLSESVTRAALQRLVPRAAEYGLLLKTAGARVELIGDELDLRRLLGELVHNAMDVAVGRAEKMSRYLPDVDLGVVARELRAAVEESGADINDIRLSNTVVGLAICLQRFDHPPAGSQLPHASGPGADELTERLLAGLEKAYPDRIFAPSDREYVRALLGLALNHGTATPGGGPSTDESGTTEAVRACLDETINHFNLDADYGRLSRSIHDHVLRLVARPRKPPYFRNNLQESLRARSPFLYDVAVYLADRLSKALSISFSDDEIGLLVIYLGLHAAQPTTNERAVSAVVVCPRYHALQDRLLAELVERFPDRLRIVDVVASNREADDIACDMVITATDEAPGAHPSVRISAVLSDLDCTAIDAAILREFSAKMRARMAAIISKFLDPDLFFAGQSFPDAESTIHFLSGALHDKGCVPDEFEDSVLLRESYSPTAFARRFALPHSMDFMAYETKVAVLIPSSPIPWETAEVSLVFMLAINGADYDEFIQFYQPLISLLYDPRLFSELKRVADFEAFTKLLGNQLVAPDRDQLG</sequence>
<keyword evidence="1" id="KW-0677">Repeat</keyword>
<dbReference type="InterPro" id="IPR013196">
    <property type="entry name" value="HTH_11"/>
</dbReference>
<keyword evidence="3" id="KW-0804">Transcription</keyword>
<name>U2S5B0_9ACTN</name>
<accession>U2S5B0</accession>
<evidence type="ECO:0000256" key="2">
    <source>
        <dbReference type="ARBA" id="ARBA00023015"/>
    </source>
</evidence>
<dbReference type="PANTHER" id="PTHR30185">
    <property type="entry name" value="CRYPTIC BETA-GLUCOSIDE BGL OPERON ANTITERMINATOR"/>
    <property type="match status" value="1"/>
</dbReference>
<dbReference type="SUPFAM" id="SSF46785">
    <property type="entry name" value="Winged helix' DNA-binding domain"/>
    <property type="match status" value="1"/>
</dbReference>
<evidence type="ECO:0000259" key="4">
    <source>
        <dbReference type="PROSITE" id="PS51094"/>
    </source>
</evidence>
<dbReference type="Gene3D" id="1.10.1790.10">
    <property type="entry name" value="PRD domain"/>
    <property type="match status" value="1"/>
</dbReference>
<dbReference type="PROSITE" id="PS51094">
    <property type="entry name" value="PTS_EIIA_TYPE_2"/>
    <property type="match status" value="1"/>
</dbReference>
<evidence type="ECO:0000313" key="7">
    <source>
        <dbReference type="Proteomes" id="UP000017052"/>
    </source>
</evidence>
<evidence type="ECO:0000259" key="5">
    <source>
        <dbReference type="PROSITE" id="PS51372"/>
    </source>
</evidence>
<feature type="domain" description="PRD" evidence="5">
    <location>
        <begin position="313"/>
        <end position="419"/>
    </location>
</feature>
<dbReference type="SUPFAM" id="SSF55804">
    <property type="entry name" value="Phoshotransferase/anion transport protein"/>
    <property type="match status" value="1"/>
</dbReference>
<dbReference type="InterPro" id="IPR036634">
    <property type="entry name" value="PRD_sf"/>
</dbReference>
<comment type="caution">
    <text evidence="6">The sequence shown here is derived from an EMBL/GenBank/DDBJ whole genome shotgun (WGS) entry which is preliminary data.</text>
</comment>
<evidence type="ECO:0000256" key="3">
    <source>
        <dbReference type="ARBA" id="ARBA00023163"/>
    </source>
</evidence>
<dbReference type="InterPro" id="IPR002178">
    <property type="entry name" value="PTS_EIIA_type-2_dom"/>
</dbReference>
<dbReference type="Gene3D" id="1.10.10.10">
    <property type="entry name" value="Winged helix-like DNA-binding domain superfamily/Winged helix DNA-binding domain"/>
    <property type="match status" value="1"/>
</dbReference>
<dbReference type="InterPro" id="IPR016152">
    <property type="entry name" value="PTrfase/Anion_transptr"/>
</dbReference>
<proteinExistence type="predicted"/>
<dbReference type="InterPro" id="IPR050661">
    <property type="entry name" value="BglG_antiterminators"/>
</dbReference>
<dbReference type="Proteomes" id="UP000017052">
    <property type="component" value="Unassembled WGS sequence"/>
</dbReference>
<dbReference type="AlphaFoldDB" id="U2S5B0"/>
<dbReference type="Pfam" id="PF00874">
    <property type="entry name" value="PRD"/>
    <property type="match status" value="1"/>
</dbReference>
<protein>
    <submittedName>
        <fullName evidence="6">Phosphoenolpyruvate-dependent sugar PTS family porter, EIIA 2 component</fullName>
    </submittedName>
</protein>
<organism evidence="6 7">
    <name type="scientific">Propionibacterium acidifaciens F0233</name>
    <dbReference type="NCBI Taxonomy" id="553198"/>
    <lineage>
        <taxon>Bacteria</taxon>
        <taxon>Bacillati</taxon>
        <taxon>Actinomycetota</taxon>
        <taxon>Actinomycetes</taxon>
        <taxon>Propionibacteriales</taxon>
        <taxon>Propionibacteriaceae</taxon>
        <taxon>Propionibacterium</taxon>
    </lineage>
</organism>
<keyword evidence="7" id="KW-1185">Reference proteome</keyword>
<keyword evidence="2" id="KW-0805">Transcription regulation</keyword>
<gene>
    <name evidence="6" type="ORF">HMPREF0682_1831</name>
</gene>
<dbReference type="InterPro" id="IPR011608">
    <property type="entry name" value="PRD"/>
</dbReference>
<dbReference type="Pfam" id="PF08279">
    <property type="entry name" value="HTH_11"/>
    <property type="match status" value="1"/>
</dbReference>